<comment type="caution">
    <text evidence="6">The sequence shown here is derived from an EMBL/GenBank/DDBJ whole genome shotgun (WGS) entry which is preliminary data.</text>
</comment>
<keyword evidence="7" id="KW-1185">Reference proteome</keyword>
<dbReference type="Gene3D" id="3.40.50.2000">
    <property type="entry name" value="Glycogen Phosphorylase B"/>
    <property type="match status" value="2"/>
</dbReference>
<gene>
    <name evidence="6" type="primary">glgA</name>
    <name evidence="6" type="ORF">MQP27_44075</name>
</gene>
<evidence type="ECO:0000256" key="2">
    <source>
        <dbReference type="ARBA" id="ARBA00022676"/>
    </source>
</evidence>
<keyword evidence="3 6" id="KW-0808">Transferase</keyword>
<reference evidence="6" key="1">
    <citation type="submission" date="2022-03" db="EMBL/GenBank/DDBJ databases">
        <title>Streptomyces 7R015 and 7R016 isolated from Barleria lupulina in Thailand.</title>
        <authorList>
            <person name="Kanchanasin P."/>
            <person name="Phongsopitanun W."/>
            <person name="Tanasupawat S."/>
        </authorList>
    </citation>
    <scope>NUCLEOTIDE SEQUENCE</scope>
    <source>
        <strain evidence="6">7R015</strain>
    </source>
</reference>
<dbReference type="PANTHER" id="PTHR12526:SF590">
    <property type="entry name" value="ALPHA-MALTOSE-1-PHOSPHATE SYNTHASE"/>
    <property type="match status" value="1"/>
</dbReference>
<dbReference type="InterPro" id="IPR001296">
    <property type="entry name" value="Glyco_trans_1"/>
</dbReference>
<protein>
    <recommendedName>
        <fullName evidence="1">D-inositol 3-phosphate glycosyltransferase</fullName>
    </recommendedName>
</protein>
<dbReference type="EMBL" id="JALDAY010000017">
    <property type="protein sequence ID" value="MCI3278068.1"/>
    <property type="molecule type" value="Genomic_DNA"/>
</dbReference>
<dbReference type="Pfam" id="PF13439">
    <property type="entry name" value="Glyco_transf_4"/>
    <property type="match status" value="1"/>
</dbReference>
<dbReference type="InterPro" id="IPR011875">
    <property type="entry name" value="M1P_synthase"/>
</dbReference>
<evidence type="ECO:0000313" key="7">
    <source>
        <dbReference type="Proteomes" id="UP001165269"/>
    </source>
</evidence>
<dbReference type="SUPFAM" id="SSF53756">
    <property type="entry name" value="UDP-Glycosyltransferase/glycogen phosphorylase"/>
    <property type="match status" value="1"/>
</dbReference>
<evidence type="ECO:0000313" key="6">
    <source>
        <dbReference type="EMBL" id="MCI3278068.1"/>
    </source>
</evidence>
<sequence length="383" mass="41917">MRVGLLTREYPPDVYGGAGVHVEFLARELGSLVDLEVHCWGEGRGVGVVRHRPWAALDATNDALRTFSVDLAMAAGLEGRELIHSHTWYANLAGHLGKMLYGVPHVMTAHSLEPLRPWKAEQLGGGYALSSWAERTAIESADAVVAVSGAMREDILTCYPTLDADKVHVVHNGIDTALYRPDHGTDVLHRIGLDTGRPYILFVGRITRQKGVPHLLRAVRDIDPAAQVVLCAGAPDTPEIDREFRELYQELSRVREGVHWIPQMLPRPEVIQLLTHATAFVCPSVYEPLGIVNLEAMACGTPVVASRVGGIPEVVDDGKTGLLVDVDEDFEAGLARALDAVTGDPETARRMGEAGRERAVGEFGWDAVARRTVRLYEEILKKE</sequence>
<dbReference type="CDD" id="cd03801">
    <property type="entry name" value="GT4_PimA-like"/>
    <property type="match status" value="1"/>
</dbReference>
<dbReference type="GO" id="GO:0009011">
    <property type="term" value="F:alpha-1,4-glucan glucosyltransferase (ADP-glucose donor) activity"/>
    <property type="evidence" value="ECO:0007669"/>
    <property type="project" value="UniProtKB-EC"/>
</dbReference>
<dbReference type="InterPro" id="IPR028098">
    <property type="entry name" value="Glyco_trans_4-like_N"/>
</dbReference>
<accession>A0ABS9YLB9</accession>
<keyword evidence="2 6" id="KW-0328">Glycosyltransferase</keyword>
<dbReference type="RefSeq" id="WP_242776334.1">
    <property type="nucleotide sequence ID" value="NZ_JALDAY010000017.1"/>
</dbReference>
<dbReference type="Proteomes" id="UP001165269">
    <property type="component" value="Unassembled WGS sequence"/>
</dbReference>
<dbReference type="NCBIfam" id="TIGR02149">
    <property type="entry name" value="glgA_Coryne"/>
    <property type="match status" value="1"/>
</dbReference>
<feature type="domain" description="Glycosyl transferase family 1" evidence="4">
    <location>
        <begin position="192"/>
        <end position="358"/>
    </location>
</feature>
<dbReference type="PANTHER" id="PTHR12526">
    <property type="entry name" value="GLYCOSYLTRANSFERASE"/>
    <property type="match status" value="1"/>
</dbReference>
<proteinExistence type="predicted"/>
<evidence type="ECO:0000256" key="1">
    <source>
        <dbReference type="ARBA" id="ARBA00021292"/>
    </source>
</evidence>
<evidence type="ECO:0000256" key="3">
    <source>
        <dbReference type="ARBA" id="ARBA00022679"/>
    </source>
</evidence>
<feature type="domain" description="Glycosyltransferase subfamily 4-like N-terminal" evidence="5">
    <location>
        <begin position="15"/>
        <end position="177"/>
    </location>
</feature>
<name>A0ABS9YLB9_9ACTN</name>
<evidence type="ECO:0000259" key="4">
    <source>
        <dbReference type="Pfam" id="PF00534"/>
    </source>
</evidence>
<organism evidence="6 7">
    <name type="scientific">Streptomyces cylindrosporus</name>
    <dbReference type="NCBI Taxonomy" id="2927583"/>
    <lineage>
        <taxon>Bacteria</taxon>
        <taxon>Bacillati</taxon>
        <taxon>Actinomycetota</taxon>
        <taxon>Actinomycetes</taxon>
        <taxon>Kitasatosporales</taxon>
        <taxon>Streptomycetaceae</taxon>
        <taxon>Streptomyces</taxon>
    </lineage>
</organism>
<dbReference type="Pfam" id="PF00534">
    <property type="entry name" value="Glycos_transf_1"/>
    <property type="match status" value="1"/>
</dbReference>
<evidence type="ECO:0000259" key="5">
    <source>
        <dbReference type="Pfam" id="PF13439"/>
    </source>
</evidence>